<keyword evidence="2" id="KW-1185">Reference proteome</keyword>
<dbReference type="InterPro" id="IPR020203">
    <property type="entry name" value="YneK"/>
</dbReference>
<comment type="caution">
    <text evidence="1">The sequence shown here is derived from an EMBL/GenBank/DDBJ whole genome shotgun (WGS) entry which is preliminary data.</text>
</comment>
<dbReference type="EMBL" id="JAPMLT010000005">
    <property type="protein sequence ID" value="MCX7570715.1"/>
    <property type="molecule type" value="Genomic_DNA"/>
</dbReference>
<dbReference type="InterPro" id="IPR042298">
    <property type="entry name" value="P-CP_red_C"/>
</dbReference>
<dbReference type="Pfam" id="PF11084">
    <property type="entry name" value="DUF2621"/>
    <property type="match status" value="1"/>
</dbReference>
<proteinExistence type="predicted"/>
<sequence length="88" mass="9665">MTYNDSAKSLLDDLLSPIPFFARPMAKKAIEKEIFAQAEAAGHATVDEDDVVRGYIIAGTKKDTDKEKIKSVLTGKGFDISKYQDLLA</sequence>
<accession>A0ABT3X556</accession>
<dbReference type="RefSeq" id="WP_267151962.1">
    <property type="nucleotide sequence ID" value="NZ_JAPMLT010000005.1"/>
</dbReference>
<name>A0ABT3X556_9BACL</name>
<dbReference type="Proteomes" id="UP001208017">
    <property type="component" value="Unassembled WGS sequence"/>
</dbReference>
<gene>
    <name evidence="1" type="ORF">OS242_12135</name>
</gene>
<protein>
    <submittedName>
        <fullName evidence="1">DUF2621 family protein</fullName>
    </submittedName>
</protein>
<reference evidence="1 2" key="1">
    <citation type="submission" date="2022-11" db="EMBL/GenBank/DDBJ databases">
        <title>Study of microbial diversity in lake waters.</title>
        <authorList>
            <person name="Zhang J."/>
        </authorList>
    </citation>
    <scope>NUCLEOTIDE SEQUENCE [LARGE SCALE GENOMIC DNA]</scope>
    <source>
        <strain evidence="1 2">DT12</strain>
    </source>
</reference>
<evidence type="ECO:0000313" key="1">
    <source>
        <dbReference type="EMBL" id="MCX7570715.1"/>
    </source>
</evidence>
<dbReference type="Gene3D" id="1.10.8.550">
    <property type="entry name" value="Proto-chlorophyllide reductase 57 kD subunit B"/>
    <property type="match status" value="1"/>
</dbReference>
<organism evidence="1 2">
    <name type="scientific">Tumebacillus lacus</name>
    <dbReference type="NCBI Taxonomy" id="2995335"/>
    <lineage>
        <taxon>Bacteria</taxon>
        <taxon>Bacillati</taxon>
        <taxon>Bacillota</taxon>
        <taxon>Bacilli</taxon>
        <taxon>Bacillales</taxon>
        <taxon>Alicyclobacillaceae</taxon>
        <taxon>Tumebacillus</taxon>
    </lineage>
</organism>
<evidence type="ECO:0000313" key="2">
    <source>
        <dbReference type="Proteomes" id="UP001208017"/>
    </source>
</evidence>